<gene>
    <name evidence="1" type="primary">jg3526</name>
    <name evidence="1" type="ORF">PAEG_LOCUS725</name>
</gene>
<sequence length="188" mass="21519">MWCVVQVRRYAIANNLIINEFLTFVQNKADVLDELSIVQICVSNFTTEEIESGKNLLFENTGEITRNIQRKGEDKNKKNVKDVIKRLKETDPKLQPIFVAKDINRLLPASFEHVDVTRLLKDLTAMKCELHIIRNESVSKMEMTLFEARISTEISHALTSIKKPDPMSSPKARLLNILLLLKKPPPPP</sequence>
<evidence type="ECO:0000313" key="1">
    <source>
        <dbReference type="EMBL" id="CAH2208108.1"/>
    </source>
</evidence>
<dbReference type="AlphaFoldDB" id="A0A8S4QEM0"/>
<protein>
    <submittedName>
        <fullName evidence="1">Jg3526 protein</fullName>
    </submittedName>
</protein>
<proteinExistence type="predicted"/>
<reference evidence="1" key="1">
    <citation type="submission" date="2022-03" db="EMBL/GenBank/DDBJ databases">
        <authorList>
            <person name="Lindestad O."/>
        </authorList>
    </citation>
    <scope>NUCLEOTIDE SEQUENCE</scope>
</reference>
<accession>A0A8S4QEM0</accession>
<keyword evidence="2" id="KW-1185">Reference proteome</keyword>
<dbReference type="EMBL" id="CAKXAJ010002283">
    <property type="protein sequence ID" value="CAH2208108.1"/>
    <property type="molecule type" value="Genomic_DNA"/>
</dbReference>
<dbReference type="Proteomes" id="UP000838756">
    <property type="component" value="Unassembled WGS sequence"/>
</dbReference>
<name>A0A8S4QEM0_9NEOP</name>
<comment type="caution">
    <text evidence="1">The sequence shown here is derived from an EMBL/GenBank/DDBJ whole genome shotgun (WGS) entry which is preliminary data.</text>
</comment>
<organism evidence="1 2">
    <name type="scientific">Pararge aegeria aegeria</name>
    <dbReference type="NCBI Taxonomy" id="348720"/>
    <lineage>
        <taxon>Eukaryota</taxon>
        <taxon>Metazoa</taxon>
        <taxon>Ecdysozoa</taxon>
        <taxon>Arthropoda</taxon>
        <taxon>Hexapoda</taxon>
        <taxon>Insecta</taxon>
        <taxon>Pterygota</taxon>
        <taxon>Neoptera</taxon>
        <taxon>Endopterygota</taxon>
        <taxon>Lepidoptera</taxon>
        <taxon>Glossata</taxon>
        <taxon>Ditrysia</taxon>
        <taxon>Papilionoidea</taxon>
        <taxon>Nymphalidae</taxon>
        <taxon>Satyrinae</taxon>
        <taxon>Satyrini</taxon>
        <taxon>Parargina</taxon>
        <taxon>Pararge</taxon>
    </lineage>
</organism>
<dbReference type="OrthoDB" id="7362285at2759"/>
<evidence type="ECO:0000313" key="2">
    <source>
        <dbReference type="Proteomes" id="UP000838756"/>
    </source>
</evidence>